<dbReference type="RefSeq" id="WP_073098509.1">
    <property type="nucleotide sequence ID" value="NZ_QOVL01000005.1"/>
</dbReference>
<gene>
    <name evidence="3" type="ORF">DSL99_1340</name>
</gene>
<organism evidence="3 4">
    <name type="scientific">Leeuwenhoekiella marinoflava</name>
    <dbReference type="NCBI Taxonomy" id="988"/>
    <lineage>
        <taxon>Bacteria</taxon>
        <taxon>Pseudomonadati</taxon>
        <taxon>Bacteroidota</taxon>
        <taxon>Flavobacteriia</taxon>
        <taxon>Flavobacteriales</taxon>
        <taxon>Flavobacteriaceae</taxon>
        <taxon>Leeuwenhoekiella</taxon>
    </lineage>
</organism>
<keyword evidence="2" id="KW-1133">Transmembrane helix</keyword>
<dbReference type="STRING" id="1122159.SAMN02745246_01395"/>
<evidence type="ECO:0000313" key="3">
    <source>
        <dbReference type="EMBL" id="RXG32035.1"/>
    </source>
</evidence>
<dbReference type="AlphaFoldDB" id="A0A4Q0PQB4"/>
<accession>A0A4Q0PQB4</accession>
<proteinExistence type="predicted"/>
<comment type="caution">
    <text evidence="3">The sequence shown here is derived from an EMBL/GenBank/DDBJ whole genome shotgun (WGS) entry which is preliminary data.</text>
</comment>
<feature type="coiled-coil region" evidence="1">
    <location>
        <begin position="62"/>
        <end position="124"/>
    </location>
</feature>
<evidence type="ECO:0000256" key="2">
    <source>
        <dbReference type="SAM" id="Phobius"/>
    </source>
</evidence>
<evidence type="ECO:0000256" key="1">
    <source>
        <dbReference type="SAM" id="Coils"/>
    </source>
</evidence>
<dbReference type="Proteomes" id="UP000290608">
    <property type="component" value="Unassembled WGS sequence"/>
</dbReference>
<reference evidence="3 4" key="1">
    <citation type="submission" date="2018-07" db="EMBL/GenBank/DDBJ databases">
        <title>Leeuwenhoekiella genomics.</title>
        <authorList>
            <person name="Tahon G."/>
            <person name="Willems A."/>
        </authorList>
    </citation>
    <scope>NUCLEOTIDE SEQUENCE [LARGE SCALE GENOMIC DNA]</scope>
    <source>
        <strain evidence="3 4">LMG 1345</strain>
    </source>
</reference>
<keyword evidence="1" id="KW-0175">Coiled coil</keyword>
<evidence type="ECO:0000313" key="4">
    <source>
        <dbReference type="Proteomes" id="UP000290608"/>
    </source>
</evidence>
<keyword evidence="2" id="KW-0812">Transmembrane</keyword>
<feature type="transmembrane region" description="Helical" evidence="2">
    <location>
        <begin position="6"/>
        <end position="27"/>
    </location>
</feature>
<protein>
    <submittedName>
        <fullName evidence="3">Uncharacterized protein</fullName>
    </submittedName>
</protein>
<dbReference type="EMBL" id="QOVL01000005">
    <property type="protein sequence ID" value="RXG32035.1"/>
    <property type="molecule type" value="Genomic_DNA"/>
</dbReference>
<name>A0A4Q0PQB4_9FLAO</name>
<sequence length="125" mass="14261">MNFLSQNWEAIAAVLGTLITGVVSFFGGRKSKKISEQDQQASALQNMQAAYDTWTGQSNKQIDRLISEIDAMKQENRDQRIALTALQKDNSKLHIEISKLMTKNNELNMMVMKLQRENEKLKTTK</sequence>
<keyword evidence="2" id="KW-0472">Membrane</keyword>